<keyword evidence="2" id="KW-0732">Signal</keyword>
<organism evidence="3 4">
    <name type="scientific">Paenibacillus dokdonensis</name>
    <dbReference type="NCBI Taxonomy" id="2567944"/>
    <lineage>
        <taxon>Bacteria</taxon>
        <taxon>Bacillati</taxon>
        <taxon>Bacillota</taxon>
        <taxon>Bacilli</taxon>
        <taxon>Bacillales</taxon>
        <taxon>Paenibacillaceae</taxon>
        <taxon>Paenibacillus</taxon>
    </lineage>
</organism>
<dbReference type="PANTHER" id="PTHR43649">
    <property type="entry name" value="ARABINOSE-BINDING PROTEIN-RELATED"/>
    <property type="match status" value="1"/>
</dbReference>
<gene>
    <name evidence="3" type="ORF">P4H66_22675</name>
</gene>
<evidence type="ECO:0000256" key="2">
    <source>
        <dbReference type="SAM" id="SignalP"/>
    </source>
</evidence>
<dbReference type="InterPro" id="IPR050490">
    <property type="entry name" value="Bact_solute-bd_prot1"/>
</dbReference>
<sequence>MKRFGIGILASCFLVLSLTACGSGSTSAGTVSNDAANGLNTDDKVSEKNDNSSSTGGKKTIVFSTFFPDARFQEAKKKYEKLHPNIEIKLEDVKTDDSHLEAEMNKYVTTMNTAMLAGKGPDLLQMDLLPTDNYAKHKLLTDLSPMMDQDSAFKKEDYFSNILDNVRTGNALYSMPLSFFLTGFAGDENVIAKTGVSVDDKSWSWIDFMKTSKQLVASKAFPYALAYGDPEYLLADIVIDNYSLFVDAASHKANFESASFTGLMNQVKSMYDDNIVRSDGRGNAYFSDIQINSPWDYLVTLREYGEHMKLFIKPHAQDTTDGGYFRTYRDISLTSNSKVKSEAWDFLKFMMSEEIQTPPTTAGFPINKKVFSKQIQQLKEEGTIQAYQEGPLHGLTFKVDQAKLGQLESFVNGAIHHANFKSDKVRETIINESKAFFTGQKSADDVARVVQNKVNTYLNE</sequence>
<dbReference type="EMBL" id="JARLKZ010000016">
    <property type="protein sequence ID" value="MEC0242621.1"/>
    <property type="molecule type" value="Genomic_DNA"/>
</dbReference>
<protein>
    <submittedName>
        <fullName evidence="3">ABC transporter substrate-binding protein</fullName>
    </submittedName>
</protein>
<reference evidence="3 4" key="1">
    <citation type="submission" date="2023-03" db="EMBL/GenBank/DDBJ databases">
        <title>Bacillus Genome Sequencing.</title>
        <authorList>
            <person name="Dunlap C."/>
        </authorList>
    </citation>
    <scope>NUCLEOTIDE SEQUENCE [LARGE SCALE GENOMIC DNA]</scope>
    <source>
        <strain evidence="3 4">BD-525</strain>
    </source>
</reference>
<feature type="region of interest" description="Disordered" evidence="1">
    <location>
        <begin position="26"/>
        <end position="56"/>
    </location>
</feature>
<proteinExistence type="predicted"/>
<name>A0ABU6GW70_9BACL</name>
<comment type="caution">
    <text evidence="3">The sequence shown here is derived from an EMBL/GenBank/DDBJ whole genome shotgun (WGS) entry which is preliminary data.</text>
</comment>
<dbReference type="Pfam" id="PF01547">
    <property type="entry name" value="SBP_bac_1"/>
    <property type="match status" value="1"/>
</dbReference>
<evidence type="ECO:0000313" key="3">
    <source>
        <dbReference type="EMBL" id="MEC0242621.1"/>
    </source>
</evidence>
<accession>A0ABU6GW70</accession>
<feature type="signal peptide" evidence="2">
    <location>
        <begin position="1"/>
        <end position="28"/>
    </location>
</feature>
<dbReference type="RefSeq" id="WP_326090390.1">
    <property type="nucleotide sequence ID" value="NZ_JARLKZ010000016.1"/>
</dbReference>
<feature type="chain" id="PRO_5046040928" evidence="2">
    <location>
        <begin position="29"/>
        <end position="460"/>
    </location>
</feature>
<keyword evidence="4" id="KW-1185">Reference proteome</keyword>
<feature type="compositionally biased region" description="Basic and acidic residues" evidence="1">
    <location>
        <begin position="41"/>
        <end position="50"/>
    </location>
</feature>
<dbReference type="PROSITE" id="PS51257">
    <property type="entry name" value="PROKAR_LIPOPROTEIN"/>
    <property type="match status" value="1"/>
</dbReference>
<dbReference type="InterPro" id="IPR006059">
    <property type="entry name" value="SBP"/>
</dbReference>
<dbReference type="Proteomes" id="UP001344632">
    <property type="component" value="Unassembled WGS sequence"/>
</dbReference>
<feature type="compositionally biased region" description="Polar residues" evidence="1">
    <location>
        <begin position="26"/>
        <end position="40"/>
    </location>
</feature>
<evidence type="ECO:0000256" key="1">
    <source>
        <dbReference type="SAM" id="MobiDB-lite"/>
    </source>
</evidence>
<evidence type="ECO:0000313" key="4">
    <source>
        <dbReference type="Proteomes" id="UP001344632"/>
    </source>
</evidence>
<dbReference type="PANTHER" id="PTHR43649:SF12">
    <property type="entry name" value="DIACETYLCHITOBIOSE BINDING PROTEIN DASA"/>
    <property type="match status" value="1"/>
</dbReference>
<dbReference type="SUPFAM" id="SSF53850">
    <property type="entry name" value="Periplasmic binding protein-like II"/>
    <property type="match status" value="1"/>
</dbReference>
<dbReference type="Gene3D" id="3.40.190.10">
    <property type="entry name" value="Periplasmic binding protein-like II"/>
    <property type="match status" value="1"/>
</dbReference>